<sequence length="297" mass="32795">MINGTIRIGSRESVLAVIQSELIIEEIKRVCPGVSAQLVTMKTTGDMILDKSLEQIGGKGLFVKELDRALLDGRCDLTVHSLKDMPMEVPERLPILAYSKREDKRDVLVLRKGLESLPAGPVIGTFSRRRRMQAARLYPDAVFKGIRGNLVTRLRKLDDGEYDALILAAAGLIRLGFEGRISRYFSVDEIIPSAGQGIMAVQGRKEDYFPFMKEVDAPDSRAMALAERAFVRILDGGCSSPCAACAEAAAGRLYLRGLYYDEVSDRYITGEMEGMAEEAEQLGVKLALTLKNAFEQK</sequence>
<dbReference type="FunFam" id="3.40.190.10:FF:000005">
    <property type="entry name" value="Porphobilinogen deaminase"/>
    <property type="match status" value="1"/>
</dbReference>
<dbReference type="EC" id="2.5.1.61" evidence="8"/>
<dbReference type="Gene3D" id="3.40.190.10">
    <property type="entry name" value="Periplasmic binding protein-like II"/>
    <property type="match status" value="2"/>
</dbReference>
<dbReference type="NCBIfam" id="TIGR00212">
    <property type="entry name" value="hemC"/>
    <property type="match status" value="1"/>
</dbReference>
<dbReference type="PIRSF" id="PIRSF001438">
    <property type="entry name" value="4pyrrol_synth_OHMeBilane_synth"/>
    <property type="match status" value="1"/>
</dbReference>
<comment type="catalytic activity">
    <reaction evidence="7 8">
        <text>4 porphobilinogen + H2O = hydroxymethylbilane + 4 NH4(+)</text>
        <dbReference type="Rhea" id="RHEA:13185"/>
        <dbReference type="ChEBI" id="CHEBI:15377"/>
        <dbReference type="ChEBI" id="CHEBI:28938"/>
        <dbReference type="ChEBI" id="CHEBI:57845"/>
        <dbReference type="ChEBI" id="CHEBI:58126"/>
        <dbReference type="EC" id="2.5.1.61"/>
    </reaction>
</comment>
<organism evidence="11 12">
    <name type="scientific">Clostridium symbiosum</name>
    <name type="common">Bacteroides symbiosus</name>
    <dbReference type="NCBI Taxonomy" id="1512"/>
    <lineage>
        <taxon>Bacteria</taxon>
        <taxon>Bacillati</taxon>
        <taxon>Bacillota</taxon>
        <taxon>Clostridia</taxon>
        <taxon>Lachnospirales</taxon>
        <taxon>Lachnospiraceae</taxon>
        <taxon>Otoolea</taxon>
    </lineage>
</organism>
<dbReference type="SUPFAM" id="SSF54782">
    <property type="entry name" value="Porphobilinogen deaminase (hydroxymethylbilane synthase), C-terminal domain"/>
    <property type="match status" value="1"/>
</dbReference>
<comment type="subunit">
    <text evidence="4 8">Monomer.</text>
</comment>
<proteinExistence type="inferred from homology"/>
<reference evidence="11" key="1">
    <citation type="journal article" date="2022" name="Cell Host Microbe">
        <title>Colonization of the live biotherapeutic product VE303 and modulation of the microbiota and metabolites in healthy volunteers.</title>
        <authorList>
            <person name="Dsouza M."/>
            <person name="Menon R."/>
            <person name="Crossette E."/>
            <person name="Bhattarai S.K."/>
            <person name="Schneider J."/>
            <person name="Kim Y.G."/>
            <person name="Reddy S."/>
            <person name="Caballero S."/>
            <person name="Felix C."/>
            <person name="Cornacchione L."/>
            <person name="Hendrickson J."/>
            <person name="Watson A.R."/>
            <person name="Minot S.S."/>
            <person name="Greenfield N."/>
            <person name="Schopf L."/>
            <person name="Szabady R."/>
            <person name="Patarroyo J."/>
            <person name="Smith W."/>
            <person name="Harrison P."/>
            <person name="Kuijper E.J."/>
            <person name="Kelly C.P."/>
            <person name="Olle B."/>
            <person name="Bobilev D."/>
            <person name="Silber J.L."/>
            <person name="Bucci V."/>
            <person name="Roberts B."/>
            <person name="Faith J."/>
            <person name="Norman J.M."/>
        </authorList>
    </citation>
    <scope>NUCLEOTIDE SEQUENCE</scope>
    <source>
        <strain evidence="11">VE303-04</strain>
    </source>
</reference>
<dbReference type="GO" id="GO:0005737">
    <property type="term" value="C:cytoplasm"/>
    <property type="evidence" value="ECO:0007669"/>
    <property type="project" value="UniProtKB-UniRule"/>
</dbReference>
<dbReference type="InterPro" id="IPR022418">
    <property type="entry name" value="Porphobilinogen_deaminase_C"/>
</dbReference>
<dbReference type="EMBL" id="JAINVB010000001">
    <property type="protein sequence ID" value="MCK0085854.1"/>
    <property type="molecule type" value="Genomic_DNA"/>
</dbReference>
<dbReference type="RefSeq" id="WP_034554713.1">
    <property type="nucleotide sequence ID" value="NZ_CABHNX010000079.1"/>
</dbReference>
<comment type="cofactor">
    <cofactor evidence="8">
        <name>dipyrromethane</name>
        <dbReference type="ChEBI" id="CHEBI:60342"/>
    </cofactor>
    <text evidence="8">Binds 1 dipyrromethane group covalently.</text>
</comment>
<dbReference type="HAMAP" id="MF_00260">
    <property type="entry name" value="Porphobil_deam"/>
    <property type="match status" value="1"/>
</dbReference>
<feature type="domain" description="Porphobilinogen deaminase N-terminal" evidence="9">
    <location>
        <begin position="6"/>
        <end position="207"/>
    </location>
</feature>
<evidence type="ECO:0000259" key="10">
    <source>
        <dbReference type="Pfam" id="PF03900"/>
    </source>
</evidence>
<dbReference type="PANTHER" id="PTHR11557:SF0">
    <property type="entry name" value="PORPHOBILINOGEN DEAMINASE"/>
    <property type="match status" value="1"/>
</dbReference>
<evidence type="ECO:0000256" key="1">
    <source>
        <dbReference type="ARBA" id="ARBA00002869"/>
    </source>
</evidence>
<protein>
    <recommendedName>
        <fullName evidence="8">Porphobilinogen deaminase</fullName>
        <shortName evidence="8">PBG</shortName>
        <ecNumber evidence="8">2.5.1.61</ecNumber>
    </recommendedName>
    <alternativeName>
        <fullName evidence="8">Hydroxymethylbilane synthase</fullName>
        <shortName evidence="8">HMBS</shortName>
    </alternativeName>
    <alternativeName>
        <fullName evidence="8">Pre-uroporphyrinogen synthase</fullName>
    </alternativeName>
</protein>
<dbReference type="Proteomes" id="UP001203136">
    <property type="component" value="Unassembled WGS sequence"/>
</dbReference>
<dbReference type="FunFam" id="3.40.190.10:FF:000004">
    <property type="entry name" value="Porphobilinogen deaminase"/>
    <property type="match status" value="1"/>
</dbReference>
<dbReference type="AlphaFoldDB" id="A0AAW5F3A9"/>
<dbReference type="PANTHER" id="PTHR11557">
    <property type="entry name" value="PORPHOBILINOGEN DEAMINASE"/>
    <property type="match status" value="1"/>
</dbReference>
<feature type="domain" description="Porphobilinogen deaminase C-terminal" evidence="10">
    <location>
        <begin position="224"/>
        <end position="292"/>
    </location>
</feature>
<dbReference type="GO" id="GO:0004418">
    <property type="term" value="F:hydroxymethylbilane synthase activity"/>
    <property type="evidence" value="ECO:0007669"/>
    <property type="project" value="UniProtKB-UniRule"/>
</dbReference>
<evidence type="ECO:0000256" key="6">
    <source>
        <dbReference type="ARBA" id="ARBA00023244"/>
    </source>
</evidence>
<evidence type="ECO:0000256" key="7">
    <source>
        <dbReference type="ARBA" id="ARBA00048169"/>
    </source>
</evidence>
<comment type="pathway">
    <text evidence="2">Porphyrin-containing compound metabolism; protoporphyrin-IX biosynthesis; coproporphyrinogen-III from 5-aminolevulinate: step 2/4.</text>
</comment>
<evidence type="ECO:0000256" key="5">
    <source>
        <dbReference type="ARBA" id="ARBA00022679"/>
    </source>
</evidence>
<name>A0AAW5F3A9_CLOSY</name>
<evidence type="ECO:0000256" key="8">
    <source>
        <dbReference type="HAMAP-Rule" id="MF_00260"/>
    </source>
</evidence>
<comment type="caution">
    <text evidence="11">The sequence shown here is derived from an EMBL/GenBank/DDBJ whole genome shotgun (WGS) entry which is preliminary data.</text>
</comment>
<evidence type="ECO:0000256" key="2">
    <source>
        <dbReference type="ARBA" id="ARBA00004735"/>
    </source>
</evidence>
<dbReference type="Pfam" id="PF01379">
    <property type="entry name" value="Porphobil_deam"/>
    <property type="match status" value="1"/>
</dbReference>
<accession>A0AAW5F3A9</accession>
<dbReference type="InterPro" id="IPR000860">
    <property type="entry name" value="HemC"/>
</dbReference>
<dbReference type="Pfam" id="PF03900">
    <property type="entry name" value="Porphobil_deamC"/>
    <property type="match status" value="1"/>
</dbReference>
<dbReference type="GO" id="GO:0006782">
    <property type="term" value="P:protoporphyrinogen IX biosynthetic process"/>
    <property type="evidence" value="ECO:0007669"/>
    <property type="project" value="UniProtKB-UniRule"/>
</dbReference>
<dbReference type="Gene3D" id="3.30.160.40">
    <property type="entry name" value="Porphobilinogen deaminase, C-terminal domain"/>
    <property type="match status" value="1"/>
</dbReference>
<evidence type="ECO:0000313" key="12">
    <source>
        <dbReference type="Proteomes" id="UP001203136"/>
    </source>
</evidence>
<dbReference type="SUPFAM" id="SSF53850">
    <property type="entry name" value="Periplasmic binding protein-like II"/>
    <property type="match status" value="1"/>
</dbReference>
<evidence type="ECO:0000256" key="3">
    <source>
        <dbReference type="ARBA" id="ARBA00005638"/>
    </source>
</evidence>
<evidence type="ECO:0000313" key="11">
    <source>
        <dbReference type="EMBL" id="MCK0085854.1"/>
    </source>
</evidence>
<comment type="similarity">
    <text evidence="3 8">Belongs to the HMBS family.</text>
</comment>
<dbReference type="InterPro" id="IPR022417">
    <property type="entry name" value="Porphobilin_deaminase_N"/>
</dbReference>
<dbReference type="InterPro" id="IPR036803">
    <property type="entry name" value="Porphobilinogen_deaminase_C_sf"/>
</dbReference>
<dbReference type="PRINTS" id="PR00151">
    <property type="entry name" value="PORPHBDMNASE"/>
</dbReference>
<evidence type="ECO:0000256" key="4">
    <source>
        <dbReference type="ARBA" id="ARBA00011245"/>
    </source>
</evidence>
<gene>
    <name evidence="8 11" type="primary">hemC</name>
    <name evidence="11" type="ORF">K5I21_08245</name>
</gene>
<keyword evidence="6 8" id="KW-0627">Porphyrin biosynthesis</keyword>
<feature type="modified residue" description="S-(dipyrrolylmethanemethyl)cysteine" evidence="8">
    <location>
        <position position="238"/>
    </location>
</feature>
<comment type="function">
    <text evidence="1 8">Tetrapolymerization of the monopyrrole PBG into the hydroxymethylbilane pre-uroporphyrinogen in several discrete steps.</text>
</comment>
<keyword evidence="5 8" id="KW-0808">Transferase</keyword>
<comment type="miscellaneous">
    <text evidence="8">The porphobilinogen subunits are added to the dipyrromethane group.</text>
</comment>
<evidence type="ECO:0000259" key="9">
    <source>
        <dbReference type="Pfam" id="PF01379"/>
    </source>
</evidence>